<proteinExistence type="predicted"/>
<keyword evidence="3" id="KW-1185">Reference proteome</keyword>
<dbReference type="SUPFAM" id="SSF52206">
    <property type="entry name" value="Hypothetical protein MTH538"/>
    <property type="match status" value="1"/>
</dbReference>
<feature type="domain" description="Thoeris protein ThsB TIR-like" evidence="1">
    <location>
        <begin position="5"/>
        <end position="98"/>
    </location>
</feature>
<dbReference type="Gene3D" id="3.40.50.9200">
    <property type="entry name" value="Hypothetical protein MTH538"/>
    <property type="match status" value="1"/>
</dbReference>
<evidence type="ECO:0000313" key="2">
    <source>
        <dbReference type="EMBL" id="MFC3677767.1"/>
    </source>
</evidence>
<dbReference type="Pfam" id="PF08937">
    <property type="entry name" value="ThsB_TIR"/>
    <property type="match status" value="1"/>
</dbReference>
<evidence type="ECO:0000259" key="1">
    <source>
        <dbReference type="Pfam" id="PF08937"/>
    </source>
</evidence>
<gene>
    <name evidence="2" type="ORF">ACFOOQ_19600</name>
</gene>
<protein>
    <submittedName>
        <fullName evidence="2">TIR domain-containing protein</fullName>
    </submittedName>
</protein>
<dbReference type="Proteomes" id="UP001595711">
    <property type="component" value="Unassembled WGS sequence"/>
</dbReference>
<dbReference type="RefSeq" id="WP_379729358.1">
    <property type="nucleotide sequence ID" value="NZ_JBHRYJ010000005.1"/>
</dbReference>
<dbReference type="InterPro" id="IPR015032">
    <property type="entry name" value="ThsB__TIR-like_domain"/>
</dbReference>
<organism evidence="2 3">
    <name type="scientific">Ferrovibrio xuzhouensis</name>
    <dbReference type="NCBI Taxonomy" id="1576914"/>
    <lineage>
        <taxon>Bacteria</taxon>
        <taxon>Pseudomonadati</taxon>
        <taxon>Pseudomonadota</taxon>
        <taxon>Alphaproteobacteria</taxon>
        <taxon>Rhodospirillales</taxon>
        <taxon>Rhodospirillaceae</taxon>
        <taxon>Ferrovibrio</taxon>
    </lineage>
</organism>
<sequence length="160" mass="17999">MAKVFFSFYFDEDCWRTQQVRNIGAIEKDEPVSKNDWEKVKKGGATEIEKWIEGQMKKSDCLVVLVGENTDSRPWIQHEIKRAWALNKGILGIRIHKLLDSNGNPSTAGTNPFTRFTVGDKPFDKLVDLKSPAGQTGKAVYETISGNIEAWVTAAIKARK</sequence>
<dbReference type="EMBL" id="JBHRYJ010000005">
    <property type="protein sequence ID" value="MFC3677767.1"/>
    <property type="molecule type" value="Genomic_DNA"/>
</dbReference>
<reference evidence="3" key="1">
    <citation type="journal article" date="2019" name="Int. J. Syst. Evol. Microbiol.">
        <title>The Global Catalogue of Microorganisms (GCM) 10K type strain sequencing project: providing services to taxonomists for standard genome sequencing and annotation.</title>
        <authorList>
            <consortium name="The Broad Institute Genomics Platform"/>
            <consortium name="The Broad Institute Genome Sequencing Center for Infectious Disease"/>
            <person name="Wu L."/>
            <person name="Ma J."/>
        </authorList>
    </citation>
    <scope>NUCLEOTIDE SEQUENCE [LARGE SCALE GENOMIC DNA]</scope>
    <source>
        <strain evidence="3">KCTC 42182</strain>
    </source>
</reference>
<name>A0ABV7VLL1_9PROT</name>
<dbReference type="InterPro" id="IPR036490">
    <property type="entry name" value="ThsB_TIR-like_sf"/>
</dbReference>
<evidence type="ECO:0000313" key="3">
    <source>
        <dbReference type="Proteomes" id="UP001595711"/>
    </source>
</evidence>
<comment type="caution">
    <text evidence="2">The sequence shown here is derived from an EMBL/GenBank/DDBJ whole genome shotgun (WGS) entry which is preliminary data.</text>
</comment>
<accession>A0ABV7VLL1</accession>